<comment type="caution">
    <text evidence="1">The sequence shown here is derived from an EMBL/GenBank/DDBJ whole genome shotgun (WGS) entry which is preliminary data.</text>
</comment>
<accession>A0AAJ2LMP9</accession>
<evidence type="ECO:0000313" key="2">
    <source>
        <dbReference type="Proteomes" id="UP001268610"/>
    </source>
</evidence>
<dbReference type="Proteomes" id="UP001268610">
    <property type="component" value="Unassembled WGS sequence"/>
</dbReference>
<organism evidence="1 2">
    <name type="scientific">Rhizobium hidalgonense</name>
    <dbReference type="NCBI Taxonomy" id="1538159"/>
    <lineage>
        <taxon>Bacteria</taxon>
        <taxon>Pseudomonadati</taxon>
        <taxon>Pseudomonadota</taxon>
        <taxon>Alphaproteobacteria</taxon>
        <taxon>Hyphomicrobiales</taxon>
        <taxon>Rhizobiaceae</taxon>
        <taxon>Rhizobium/Agrobacterium group</taxon>
        <taxon>Rhizobium</taxon>
    </lineage>
</organism>
<gene>
    <name evidence="1" type="ORF">RJJ65_35405</name>
</gene>
<dbReference type="EMBL" id="JAVLSF010000215">
    <property type="protein sequence ID" value="MDR9777825.1"/>
    <property type="molecule type" value="Genomic_DNA"/>
</dbReference>
<dbReference type="RefSeq" id="WP_310866005.1">
    <property type="nucleotide sequence ID" value="NZ_JAVLSF010000215.1"/>
</dbReference>
<protein>
    <submittedName>
        <fullName evidence="1">Uncharacterized protein</fullName>
    </submittedName>
</protein>
<proteinExistence type="predicted"/>
<sequence length="124" mass="14327">MQTYLGEGIESSSAIGFEIDNIYVSLGKIVNILEGIHDVTVVKKRKLFTKWEGIHIWFNYLNHECVVVEPFGDSSRYWIGFNSLEEGLDISVIESAFRQYQPPLIVKVFGDLIMLNFRSLFNYK</sequence>
<name>A0AAJ2LMP9_9HYPH</name>
<evidence type="ECO:0000313" key="1">
    <source>
        <dbReference type="EMBL" id="MDR9777825.1"/>
    </source>
</evidence>
<reference evidence="1" key="1">
    <citation type="submission" date="2023-04" db="EMBL/GenBank/DDBJ databases">
        <title>Genomic characterization of faba bean (Vicia faba) microsymbionts in Mexican soils.</title>
        <authorList>
            <person name="Rivera Orduna F.N."/>
            <person name="Guevara-Luna J."/>
            <person name="Yan J."/>
            <person name="Arroyo-Herrera I."/>
            <person name="Li Y."/>
            <person name="Vasquez-Murrieta M.S."/>
            <person name="Wang E.T."/>
        </authorList>
    </citation>
    <scope>NUCLEOTIDE SEQUENCE</scope>
    <source>
        <strain evidence="1">CH26</strain>
    </source>
</reference>
<dbReference type="AlphaFoldDB" id="A0AAJ2LMP9"/>